<dbReference type="FunFam" id="3.90.1150.10:FF:000021">
    <property type="entry name" value="Kynurenine--oxoglutarate transaminase 3"/>
    <property type="match status" value="1"/>
</dbReference>
<keyword evidence="5" id="KW-0808">Transferase</keyword>
<comment type="similarity">
    <text evidence="2">Belongs to the class-I pyridoxal-phosphate-dependent aminotransferase family.</text>
</comment>
<feature type="domain" description="Aminotransferase class I/classII large" evidence="11">
    <location>
        <begin position="28"/>
        <end position="409"/>
    </location>
</feature>
<comment type="catalytic activity">
    <reaction evidence="10">
        <text>an S-substituted L-cysteine + H2O = a thiol + pyruvate + NH4(+)</text>
        <dbReference type="Rhea" id="RHEA:18121"/>
        <dbReference type="ChEBI" id="CHEBI:15361"/>
        <dbReference type="ChEBI" id="CHEBI:15377"/>
        <dbReference type="ChEBI" id="CHEBI:28938"/>
        <dbReference type="ChEBI" id="CHEBI:29256"/>
        <dbReference type="ChEBI" id="CHEBI:58717"/>
        <dbReference type="EC" id="4.4.1.13"/>
    </reaction>
    <physiologicalReaction direction="left-to-right" evidence="10">
        <dbReference type="Rhea" id="RHEA:18122"/>
    </physiologicalReaction>
</comment>
<keyword evidence="8" id="KW-0456">Lyase</keyword>
<dbReference type="InterPro" id="IPR015421">
    <property type="entry name" value="PyrdxlP-dep_Trfase_major"/>
</dbReference>
<dbReference type="Gene3D" id="3.90.1150.10">
    <property type="entry name" value="Aspartate Aminotransferase, domain 1"/>
    <property type="match status" value="1"/>
</dbReference>
<dbReference type="Pfam" id="PF00155">
    <property type="entry name" value="Aminotran_1_2"/>
    <property type="match status" value="1"/>
</dbReference>
<protein>
    <recommendedName>
        <fullName evidence="11">Aminotransferase class I/classII large domain-containing protein</fullName>
    </recommendedName>
</protein>
<dbReference type="GO" id="GO:0005739">
    <property type="term" value="C:mitochondrion"/>
    <property type="evidence" value="ECO:0007669"/>
    <property type="project" value="TreeGrafter"/>
</dbReference>
<keyword evidence="4" id="KW-0032">Aminotransferase</keyword>
<dbReference type="Gene3D" id="3.40.640.10">
    <property type="entry name" value="Type I PLP-dependent aspartate aminotransferase-like (Major domain)"/>
    <property type="match status" value="1"/>
</dbReference>
<dbReference type="OrthoDB" id="6500941at2759"/>
<keyword evidence="6" id="KW-0663">Pyridoxal phosphate</keyword>
<dbReference type="InterPro" id="IPR004839">
    <property type="entry name" value="Aminotransferase_I/II_large"/>
</dbReference>
<gene>
    <name evidence="12" type="ORF">ONB1V03_LOCUS806</name>
</gene>
<dbReference type="PANTHER" id="PTHR43807">
    <property type="entry name" value="FI04487P"/>
    <property type="match status" value="1"/>
</dbReference>
<evidence type="ECO:0000313" key="13">
    <source>
        <dbReference type="Proteomes" id="UP000728032"/>
    </source>
</evidence>
<dbReference type="GO" id="GO:0030170">
    <property type="term" value="F:pyridoxal phosphate binding"/>
    <property type="evidence" value="ECO:0007669"/>
    <property type="project" value="InterPro"/>
</dbReference>
<dbReference type="GO" id="GO:0016212">
    <property type="term" value="F:kynurenine-oxoglutarate transaminase activity"/>
    <property type="evidence" value="ECO:0007669"/>
    <property type="project" value="UniProtKB-ARBA"/>
</dbReference>
<comment type="pathway">
    <text evidence="9">Amino-acid degradation; L-kynurenine degradation; kynurenate from L-kynurenine: step 1/2.</text>
</comment>
<name>A0A7R9QAB4_9ACAR</name>
<dbReference type="InterPro" id="IPR015422">
    <property type="entry name" value="PyrdxlP-dep_Trfase_small"/>
</dbReference>
<evidence type="ECO:0000256" key="6">
    <source>
        <dbReference type="ARBA" id="ARBA00022898"/>
    </source>
</evidence>
<organism evidence="12">
    <name type="scientific">Oppiella nova</name>
    <dbReference type="NCBI Taxonomy" id="334625"/>
    <lineage>
        <taxon>Eukaryota</taxon>
        <taxon>Metazoa</taxon>
        <taxon>Ecdysozoa</taxon>
        <taxon>Arthropoda</taxon>
        <taxon>Chelicerata</taxon>
        <taxon>Arachnida</taxon>
        <taxon>Acari</taxon>
        <taxon>Acariformes</taxon>
        <taxon>Sarcoptiformes</taxon>
        <taxon>Oribatida</taxon>
        <taxon>Brachypylina</taxon>
        <taxon>Oppioidea</taxon>
        <taxon>Oppiidae</taxon>
        <taxon>Oppiella</taxon>
    </lineage>
</organism>
<dbReference type="FunFam" id="3.90.1150.10:FF:000275">
    <property type="entry name" value="kynurenine--oxoglutarate transaminase 1"/>
    <property type="match status" value="1"/>
</dbReference>
<evidence type="ECO:0000256" key="2">
    <source>
        <dbReference type="ARBA" id="ARBA00007441"/>
    </source>
</evidence>
<accession>A0A7R9QAB4</accession>
<evidence type="ECO:0000256" key="8">
    <source>
        <dbReference type="ARBA" id="ARBA00023239"/>
    </source>
</evidence>
<evidence type="ECO:0000259" key="11">
    <source>
        <dbReference type="Pfam" id="PF00155"/>
    </source>
</evidence>
<evidence type="ECO:0000313" key="12">
    <source>
        <dbReference type="EMBL" id="CAD7637420.1"/>
    </source>
</evidence>
<reference evidence="12" key="1">
    <citation type="submission" date="2020-11" db="EMBL/GenBank/DDBJ databases">
        <authorList>
            <person name="Tran Van P."/>
        </authorList>
    </citation>
    <scope>NUCLEOTIDE SEQUENCE</scope>
</reference>
<dbReference type="PANTHER" id="PTHR43807:SF20">
    <property type="entry name" value="FI04487P"/>
    <property type="match status" value="1"/>
</dbReference>
<dbReference type="GO" id="GO:0047804">
    <property type="term" value="F:cysteine-S-conjugate beta-lyase activity"/>
    <property type="evidence" value="ECO:0007669"/>
    <property type="project" value="UniProtKB-EC"/>
</dbReference>
<dbReference type="InterPro" id="IPR015424">
    <property type="entry name" value="PyrdxlP-dep_Trfase"/>
</dbReference>
<dbReference type="FunFam" id="3.40.640.10:FF:000024">
    <property type="entry name" value="Kynurenine--oxoglutarate transaminase 3"/>
    <property type="match status" value="1"/>
</dbReference>
<evidence type="ECO:0000256" key="7">
    <source>
        <dbReference type="ARBA" id="ARBA00022990"/>
    </source>
</evidence>
<proteinExistence type="inferred from homology"/>
<keyword evidence="13" id="KW-1185">Reference proteome</keyword>
<comment type="cofactor">
    <cofactor evidence="1">
        <name>pyridoxal 5'-phosphate</name>
        <dbReference type="ChEBI" id="CHEBI:597326"/>
    </cofactor>
</comment>
<dbReference type="SUPFAM" id="SSF53383">
    <property type="entry name" value="PLP-dependent transferases"/>
    <property type="match status" value="1"/>
</dbReference>
<dbReference type="InterPro" id="IPR051326">
    <property type="entry name" value="Kynurenine-oxoglutarate_AT"/>
</dbReference>
<dbReference type="AlphaFoldDB" id="A0A7R9QAB4"/>
<comment type="subunit">
    <text evidence="3">Homodimer.</text>
</comment>
<evidence type="ECO:0000256" key="9">
    <source>
        <dbReference type="ARBA" id="ARBA00024016"/>
    </source>
</evidence>
<evidence type="ECO:0000256" key="3">
    <source>
        <dbReference type="ARBA" id="ARBA00011738"/>
    </source>
</evidence>
<evidence type="ECO:0000256" key="1">
    <source>
        <dbReference type="ARBA" id="ARBA00001933"/>
    </source>
</evidence>
<dbReference type="CDD" id="cd00609">
    <property type="entry name" value="AAT_like"/>
    <property type="match status" value="1"/>
</dbReference>
<evidence type="ECO:0000256" key="5">
    <source>
        <dbReference type="ARBA" id="ARBA00022679"/>
    </source>
</evidence>
<evidence type="ECO:0000256" key="10">
    <source>
        <dbReference type="ARBA" id="ARBA00049325"/>
    </source>
</evidence>
<keyword evidence="7" id="KW-0007">Acetylation</keyword>
<dbReference type="GO" id="GO:0070189">
    <property type="term" value="P:kynurenine metabolic process"/>
    <property type="evidence" value="ECO:0007669"/>
    <property type="project" value="UniProtKB-ARBA"/>
</dbReference>
<evidence type="ECO:0000256" key="4">
    <source>
        <dbReference type="ARBA" id="ARBA00022576"/>
    </source>
</evidence>
<dbReference type="EMBL" id="CAJPVJ010000085">
    <property type="protein sequence ID" value="CAG2160485.1"/>
    <property type="molecule type" value="Genomic_DNA"/>
</dbReference>
<dbReference type="EMBL" id="OC914910">
    <property type="protein sequence ID" value="CAD7637420.1"/>
    <property type="molecule type" value="Genomic_DNA"/>
</dbReference>
<sequence>MKRADRLSTIQTNVWVEFIQLAGQYRPVNLGQGFPDFAAPEHLSRALAEAVVDRDRPLINQYTRDAGHPRLVRALSQLYSGLTGLSIDPDTDILVTSGAYQALYCAFMAYVNPGDEVLIIEPFFDCYEPMTLLAGGTPVFVPLRPKPGAPGAPMSSADWRLDPEELEAAFSAKTKFIIVNTPNNPLGKIYTRDELELIARLCKKYDCLAVMDEVYEWMVYTGSTHTRMCSLPDMWDRTITIGSGGKTFSVTGWKLGWAYGPQHLLDPLYLIHQSNVSSCPTPIQEALAVGFERELQRMGTPDSYWAQLSQSLESKRNRISKFLTEADMSPTLPEGGYFIIADFSRLADRIDLSGEKDATKDYRFAKWLTKNAGLQGIPTGAFYSSAHKHLAENYIRFCFIKKDETLDKAEQIITGLNNRLPFKRVLHPFPTI</sequence>
<dbReference type="Proteomes" id="UP000728032">
    <property type="component" value="Unassembled WGS sequence"/>
</dbReference>